<reference evidence="1" key="1">
    <citation type="submission" date="2021-02" db="EMBL/GenBank/DDBJ databases">
        <authorList>
            <person name="Dougan E. K."/>
            <person name="Rhodes N."/>
            <person name="Thang M."/>
            <person name="Chan C."/>
        </authorList>
    </citation>
    <scope>NUCLEOTIDE SEQUENCE</scope>
</reference>
<dbReference type="Proteomes" id="UP000604046">
    <property type="component" value="Unassembled WGS sequence"/>
</dbReference>
<proteinExistence type="predicted"/>
<evidence type="ECO:0000313" key="1">
    <source>
        <dbReference type="EMBL" id="CAE7374100.1"/>
    </source>
</evidence>
<evidence type="ECO:0000313" key="2">
    <source>
        <dbReference type="Proteomes" id="UP000604046"/>
    </source>
</evidence>
<dbReference type="OrthoDB" id="419694at2759"/>
<protein>
    <submittedName>
        <fullName evidence="1">TRPT1 protein</fullName>
    </submittedName>
</protein>
<dbReference type="EMBL" id="CAJNDS010002210">
    <property type="protein sequence ID" value="CAE7374100.1"/>
    <property type="molecule type" value="Genomic_DNA"/>
</dbReference>
<comment type="caution">
    <text evidence="1">The sequence shown here is derived from an EMBL/GenBank/DDBJ whole genome shotgun (WGS) entry which is preliminary data.</text>
</comment>
<organism evidence="1 2">
    <name type="scientific">Symbiodinium natans</name>
    <dbReference type="NCBI Taxonomy" id="878477"/>
    <lineage>
        <taxon>Eukaryota</taxon>
        <taxon>Sar</taxon>
        <taxon>Alveolata</taxon>
        <taxon>Dinophyceae</taxon>
        <taxon>Suessiales</taxon>
        <taxon>Symbiodiniaceae</taxon>
        <taxon>Symbiodinium</taxon>
    </lineage>
</organism>
<keyword evidence="2" id="KW-1185">Reference proteome</keyword>
<dbReference type="AlphaFoldDB" id="A0A812Q7C0"/>
<name>A0A812Q7C0_9DINO</name>
<accession>A0A812Q7C0</accession>
<sequence length="103" mass="11315">MLFADSDEESVLSLGFQDSCNILVYINMAKAIFAGIPFSRAPDGMVVSPGITEKRRRKTEKIGTIPADFILRVANRYGASREEVWLPGRGALQGLRVQGQCIV</sequence>
<gene>
    <name evidence="1" type="primary">TRPT1</name>
    <name evidence="1" type="ORF">SNAT2548_LOCUS20437</name>
</gene>